<keyword evidence="11" id="KW-1185">Reference proteome</keyword>
<accession>A0A168S7S0</accession>
<dbReference type="GO" id="GO:0004401">
    <property type="term" value="F:histidinol-phosphatase activity"/>
    <property type="evidence" value="ECO:0007669"/>
    <property type="project" value="UniProtKB-UniRule"/>
</dbReference>
<comment type="similarity">
    <text evidence="2 8">Belongs to the PHP hydrolase family. HisK subfamily.</text>
</comment>
<dbReference type="NCBIfam" id="TIGR01856">
    <property type="entry name" value="hisJ_fam"/>
    <property type="match status" value="1"/>
</dbReference>
<dbReference type="PANTHER" id="PTHR21039">
    <property type="entry name" value="HISTIDINOL PHOSPHATASE-RELATED"/>
    <property type="match status" value="1"/>
</dbReference>
<comment type="catalytic activity">
    <reaction evidence="7 8">
        <text>L-histidinol phosphate + H2O = L-histidinol + phosphate</text>
        <dbReference type="Rhea" id="RHEA:14465"/>
        <dbReference type="ChEBI" id="CHEBI:15377"/>
        <dbReference type="ChEBI" id="CHEBI:43474"/>
        <dbReference type="ChEBI" id="CHEBI:57699"/>
        <dbReference type="ChEBI" id="CHEBI:57980"/>
        <dbReference type="EC" id="3.1.3.15"/>
    </reaction>
</comment>
<evidence type="ECO:0000256" key="2">
    <source>
        <dbReference type="ARBA" id="ARBA00009152"/>
    </source>
</evidence>
<keyword evidence="5 8" id="KW-0378">Hydrolase</keyword>
<evidence type="ECO:0000256" key="6">
    <source>
        <dbReference type="ARBA" id="ARBA00023102"/>
    </source>
</evidence>
<dbReference type="FunCoup" id="A0A168S7S0">
    <property type="interactions" value="149"/>
</dbReference>
<dbReference type="UniPathway" id="UPA00031">
    <property type="reaction ID" value="UER00013"/>
</dbReference>
<dbReference type="Pfam" id="PF02811">
    <property type="entry name" value="PHP"/>
    <property type="match status" value="1"/>
</dbReference>
<dbReference type="Gene3D" id="3.20.20.140">
    <property type="entry name" value="Metal-dependent hydrolases"/>
    <property type="match status" value="1"/>
</dbReference>
<name>A0A168S7S0_ABSGL</name>
<dbReference type="AlphaFoldDB" id="A0A168S7S0"/>
<evidence type="ECO:0000313" key="11">
    <source>
        <dbReference type="Proteomes" id="UP000078561"/>
    </source>
</evidence>
<reference evidence="10" key="1">
    <citation type="submission" date="2016-04" db="EMBL/GenBank/DDBJ databases">
        <authorList>
            <person name="Evans L.H."/>
            <person name="Alamgir A."/>
            <person name="Owens N."/>
            <person name="Weber N.D."/>
            <person name="Virtaneva K."/>
            <person name="Barbian K."/>
            <person name="Babar A."/>
            <person name="Rosenke K."/>
        </authorList>
    </citation>
    <scope>NUCLEOTIDE SEQUENCE [LARGE SCALE GENOMIC DNA]</scope>
    <source>
        <strain evidence="10">CBS 101.48</strain>
    </source>
</reference>
<dbReference type="InterPro" id="IPR016195">
    <property type="entry name" value="Pol/histidinol_Pase-like"/>
</dbReference>
<dbReference type="SUPFAM" id="SSF89550">
    <property type="entry name" value="PHP domain-like"/>
    <property type="match status" value="1"/>
</dbReference>
<dbReference type="GO" id="GO:0005737">
    <property type="term" value="C:cytoplasm"/>
    <property type="evidence" value="ECO:0007669"/>
    <property type="project" value="TreeGrafter"/>
</dbReference>
<gene>
    <name evidence="10" type="primary">ABSGL_13682.1 scaffold 14267</name>
</gene>
<evidence type="ECO:0000259" key="9">
    <source>
        <dbReference type="Pfam" id="PF02811"/>
    </source>
</evidence>
<protein>
    <recommendedName>
        <fullName evidence="3 8">Histidinol-phosphatase</fullName>
        <shortName evidence="8">HolPase</shortName>
        <ecNumber evidence="3 8">3.1.3.15</ecNumber>
    </recommendedName>
</protein>
<dbReference type="PANTHER" id="PTHR21039:SF0">
    <property type="entry name" value="HISTIDINOL-PHOSPHATASE"/>
    <property type="match status" value="1"/>
</dbReference>
<dbReference type="OMA" id="DYDRPMY"/>
<feature type="domain" description="PHP" evidence="9">
    <location>
        <begin position="29"/>
        <end position="240"/>
    </location>
</feature>
<keyword evidence="6 8" id="KW-0368">Histidine biosynthesis</keyword>
<dbReference type="GO" id="GO:0000105">
    <property type="term" value="P:L-histidine biosynthetic process"/>
    <property type="evidence" value="ECO:0007669"/>
    <property type="project" value="UniProtKB-UniRule"/>
</dbReference>
<dbReference type="EMBL" id="LT554871">
    <property type="protein sequence ID" value="SAM08024.1"/>
    <property type="molecule type" value="Genomic_DNA"/>
</dbReference>
<organism evidence="10">
    <name type="scientific">Absidia glauca</name>
    <name type="common">Pin mould</name>
    <dbReference type="NCBI Taxonomy" id="4829"/>
    <lineage>
        <taxon>Eukaryota</taxon>
        <taxon>Fungi</taxon>
        <taxon>Fungi incertae sedis</taxon>
        <taxon>Mucoromycota</taxon>
        <taxon>Mucoromycotina</taxon>
        <taxon>Mucoromycetes</taxon>
        <taxon>Mucorales</taxon>
        <taxon>Cunninghamellaceae</taxon>
        <taxon>Absidia</taxon>
    </lineage>
</organism>
<evidence type="ECO:0000256" key="3">
    <source>
        <dbReference type="ARBA" id="ARBA00013085"/>
    </source>
</evidence>
<sequence>MSLAFDNLQTPFSLSLFAPQSVYFMPYSYHSHSGQFCHHGYGQLEHVVQQAIEKNFKVYGLTEHMPRFEQKELYPEELDAQCTPDTLTTTFDAFVKEANRLRTKYNDAIELLIGSEIEFIHPDYKAHVHELNKRWQLDYVVGSLHHVGGIPIDYSPELYQQALSALAQGDLTTLFERYYDEQWEMLQSVRPQVVGHFDLIRIFAPQQDAAVSQQSPTVWAKMERNIDLIVSYNGLFEVNSRAWKKGLKDAYPQRDIIQMILAKGGKLTLSDDCHGPQDVGMHYDKLLAYLQELGINTIHFLAKEQGQLVMKQHDNILDDPFWSGINKS</sequence>
<evidence type="ECO:0000256" key="4">
    <source>
        <dbReference type="ARBA" id="ARBA00022605"/>
    </source>
</evidence>
<evidence type="ECO:0000256" key="8">
    <source>
        <dbReference type="RuleBase" id="RU366003"/>
    </source>
</evidence>
<dbReference type="STRING" id="4829.A0A168S7S0"/>
<evidence type="ECO:0000256" key="7">
    <source>
        <dbReference type="ARBA" id="ARBA00049158"/>
    </source>
</evidence>
<evidence type="ECO:0000256" key="5">
    <source>
        <dbReference type="ARBA" id="ARBA00022801"/>
    </source>
</evidence>
<dbReference type="Proteomes" id="UP000078561">
    <property type="component" value="Unassembled WGS sequence"/>
</dbReference>
<dbReference type="EC" id="3.1.3.15" evidence="3 8"/>
<dbReference type="InParanoid" id="A0A168S7S0"/>
<evidence type="ECO:0000256" key="1">
    <source>
        <dbReference type="ARBA" id="ARBA00004970"/>
    </source>
</evidence>
<dbReference type="CDD" id="cd12110">
    <property type="entry name" value="PHP_HisPPase_Hisj_like"/>
    <property type="match status" value="1"/>
</dbReference>
<proteinExistence type="inferred from homology"/>
<dbReference type="InterPro" id="IPR004013">
    <property type="entry name" value="PHP_dom"/>
</dbReference>
<keyword evidence="4 8" id="KW-0028">Amino-acid biosynthesis</keyword>
<comment type="pathway">
    <text evidence="1 8">Amino-acid biosynthesis; L-histidine biosynthesis; L-histidine from 5-phospho-alpha-D-ribose 1-diphosphate: step 8/9.</text>
</comment>
<dbReference type="InterPro" id="IPR010140">
    <property type="entry name" value="Histidinol_P_phosphatase_HisJ"/>
</dbReference>
<dbReference type="OrthoDB" id="5957391at2759"/>
<evidence type="ECO:0000313" key="10">
    <source>
        <dbReference type="EMBL" id="SAM08024.1"/>
    </source>
</evidence>